<name>A0A6G0RI79_9STRA</name>
<sequence>MSSASGPTPQAAHGDSTDSNQSPGHHPVKKRKPTYLVRKEEEKALRDELVHLEAQVRTLKTQRTPASSVDLLVLGDIVRNQQLGVAAAQSLMMEGSRTQCSHPLCPRICFKKDWDERRATLVAIWDEKLQNAYNDVVTRSLHMNDGADRESNKKFETDGGDICFKGVSVIHFPGVKSLRQVFEALCFYLNNMEISISERLGHITVRDDYDVIEGLAFNSRITSRDGNGITTESNTIVLMQIFEDGDPNFGGEPCAIVASDCVDQDECYPYRSSDHVRKDISGAILLTARTQKTGNDGPEGGSQSTDKDEIVVAMRRTGVLKLHRPEFPMSPLAQQEMEDGIADWVNVMIKTMCEVLHSPT</sequence>
<accession>A0A6G0RI79</accession>
<protein>
    <submittedName>
        <fullName evidence="2">Uncharacterized protein</fullName>
    </submittedName>
</protein>
<dbReference type="AlphaFoldDB" id="A0A6G0RI79"/>
<comment type="caution">
    <text evidence="2">The sequence shown here is derived from an EMBL/GenBank/DDBJ whole genome shotgun (WGS) entry which is preliminary data.</text>
</comment>
<organism evidence="2 3">
    <name type="scientific">Phytophthora fragariae</name>
    <dbReference type="NCBI Taxonomy" id="53985"/>
    <lineage>
        <taxon>Eukaryota</taxon>
        <taxon>Sar</taxon>
        <taxon>Stramenopiles</taxon>
        <taxon>Oomycota</taxon>
        <taxon>Peronosporomycetes</taxon>
        <taxon>Peronosporales</taxon>
        <taxon>Peronosporaceae</taxon>
        <taxon>Phytophthora</taxon>
    </lineage>
</organism>
<feature type="region of interest" description="Disordered" evidence="1">
    <location>
        <begin position="1"/>
        <end position="36"/>
    </location>
</feature>
<proteinExistence type="predicted"/>
<reference evidence="2 3" key="1">
    <citation type="submission" date="2018-09" db="EMBL/GenBank/DDBJ databases">
        <title>Genomic investigation of the strawberry pathogen Phytophthora fragariae indicates pathogenicity is determined by transcriptional variation in three key races.</title>
        <authorList>
            <person name="Adams T.M."/>
            <person name="Armitage A.D."/>
            <person name="Sobczyk M.K."/>
            <person name="Bates H.J."/>
            <person name="Dunwell J.M."/>
            <person name="Nellist C.F."/>
            <person name="Harrison R.J."/>
        </authorList>
    </citation>
    <scope>NUCLEOTIDE SEQUENCE [LARGE SCALE GENOMIC DNA]</scope>
    <source>
        <strain evidence="2 3">NOV-77</strain>
    </source>
</reference>
<dbReference type="EMBL" id="QXFY01000869">
    <property type="protein sequence ID" value="KAE9333968.1"/>
    <property type="molecule type" value="Genomic_DNA"/>
</dbReference>
<dbReference type="Proteomes" id="UP000486351">
    <property type="component" value="Unassembled WGS sequence"/>
</dbReference>
<evidence type="ECO:0000256" key="1">
    <source>
        <dbReference type="SAM" id="MobiDB-lite"/>
    </source>
</evidence>
<gene>
    <name evidence="2" type="ORF">PF008_g14187</name>
</gene>
<evidence type="ECO:0000313" key="2">
    <source>
        <dbReference type="EMBL" id="KAE9333968.1"/>
    </source>
</evidence>
<evidence type="ECO:0000313" key="3">
    <source>
        <dbReference type="Proteomes" id="UP000486351"/>
    </source>
</evidence>